<protein>
    <recommendedName>
        <fullName evidence="21">Endoplasmic oxidoreductin-1</fullName>
    </recommendedName>
</protein>
<organism evidence="19 20">
    <name type="scientific">Wickerhamomyces pijperi</name>
    <name type="common">Yeast</name>
    <name type="synonym">Pichia pijperi</name>
    <dbReference type="NCBI Taxonomy" id="599730"/>
    <lineage>
        <taxon>Eukaryota</taxon>
        <taxon>Fungi</taxon>
        <taxon>Dikarya</taxon>
        <taxon>Ascomycota</taxon>
        <taxon>Saccharomycotina</taxon>
        <taxon>Saccharomycetes</taxon>
        <taxon>Phaffomycetales</taxon>
        <taxon>Wickerhamomycetaceae</taxon>
        <taxon>Wickerhamomyces</taxon>
    </lineage>
</organism>
<keyword evidence="11" id="KW-0560">Oxidoreductase</keyword>
<evidence type="ECO:0000256" key="3">
    <source>
        <dbReference type="ARBA" id="ARBA00008277"/>
    </source>
</evidence>
<evidence type="ECO:0000256" key="5">
    <source>
        <dbReference type="ARBA" id="ARBA00022448"/>
    </source>
</evidence>
<keyword evidence="13 18" id="KW-1015">Disulfide bond</keyword>
<dbReference type="GO" id="GO:0016972">
    <property type="term" value="F:thiol oxidase activity"/>
    <property type="evidence" value="ECO:0007669"/>
    <property type="project" value="InterPro"/>
</dbReference>
<evidence type="ECO:0000256" key="17">
    <source>
        <dbReference type="PIRSR" id="PIRSR017205-2"/>
    </source>
</evidence>
<evidence type="ECO:0000256" key="8">
    <source>
        <dbReference type="ARBA" id="ARBA00022824"/>
    </source>
</evidence>
<dbReference type="PANTHER" id="PTHR12613:SF0">
    <property type="entry name" value="ERO1-LIKE PROTEIN"/>
    <property type="match status" value="1"/>
</dbReference>
<evidence type="ECO:0000256" key="14">
    <source>
        <dbReference type="ARBA" id="ARBA00023180"/>
    </source>
</evidence>
<keyword evidence="10" id="KW-0249">Electron transport</keyword>
<accession>A0A9P8Q104</accession>
<feature type="non-terminal residue" evidence="19">
    <location>
        <position position="503"/>
    </location>
</feature>
<comment type="caution">
    <text evidence="19">The sequence shown here is derived from an EMBL/GenBank/DDBJ whole genome shotgun (WGS) entry which is preliminary data.</text>
</comment>
<sequence>GLIAATASEPSDIFQIKPNSLINEQCCDLTYQQINTLNNKIRSKVHRLINEDYFKHYQFQLEMNCPFFECQSICFSPGCQLDLDVHSENFNYDVADQGLGDINEDSFLDSLCPKDEVIENPEDWCDLVDPKDGVIIDLSKNPERFTGYVPTPEKNIWGMIYQNQLDGECPIEQEVFFDIISGFHSSVSTHLSNEYYNNESNTWEPNLELFNFKVGNYPERISNIYFNYSLMLRSVLKIYPFLKNYQFNQFQQSNDIQIKKQIKSIVREFPTGLDIFNEKVMFRDVNVKEDFKMKFKNVTRLMDCVTCDRCRLWGKIQSTGYATALKILFNDNMKDLKQLKKVEIASLFNTFDRLTKSIESIENFNKAQAFKDMAKQAEVEYQSEPQSPVSEPNIGNVFDESFERDNATFYDLFKEELNAVWDALKFIFQSYIDLPYNLKNYLSFKIQVLWNEFIGTKDFNSDKLFDEILASHTQQVETYQHGTYGTSRKSKIAQQRQQRRLEL</sequence>
<dbReference type="InterPro" id="IPR037192">
    <property type="entry name" value="ERO1-like_sf"/>
</dbReference>
<comment type="similarity">
    <text evidence="3">Belongs to the EROs family.</text>
</comment>
<feature type="binding site" evidence="17">
    <location>
        <position position="146"/>
    </location>
    <ligand>
        <name>FAD</name>
        <dbReference type="ChEBI" id="CHEBI:57692"/>
    </ligand>
</feature>
<evidence type="ECO:0008006" key="21">
    <source>
        <dbReference type="Google" id="ProtNLM"/>
    </source>
</evidence>
<feature type="disulfide bond" description="Redox-active" evidence="18">
    <location>
        <begin position="74"/>
        <end position="79"/>
    </location>
</feature>
<evidence type="ECO:0000256" key="1">
    <source>
        <dbReference type="ARBA" id="ARBA00001974"/>
    </source>
</evidence>
<reference evidence="19" key="1">
    <citation type="journal article" date="2021" name="Open Biol.">
        <title>Shared evolutionary footprints suggest mitochondrial oxidative damage underlies multiple complex I losses in fungi.</title>
        <authorList>
            <person name="Schikora-Tamarit M.A."/>
            <person name="Marcet-Houben M."/>
            <person name="Nosek J."/>
            <person name="Gabaldon T."/>
        </authorList>
    </citation>
    <scope>NUCLEOTIDE SEQUENCE</scope>
    <source>
        <strain evidence="19">CBS2887</strain>
    </source>
</reference>
<evidence type="ECO:0000256" key="4">
    <source>
        <dbReference type="ARBA" id="ARBA00011802"/>
    </source>
</evidence>
<dbReference type="InterPro" id="IPR007266">
    <property type="entry name" value="Ero1"/>
</dbReference>
<dbReference type="SUPFAM" id="SSF110019">
    <property type="entry name" value="ERO1-like"/>
    <property type="match status" value="1"/>
</dbReference>
<evidence type="ECO:0000256" key="7">
    <source>
        <dbReference type="ARBA" id="ARBA00022729"/>
    </source>
</evidence>
<dbReference type="EMBL" id="JAEUBG010004036">
    <property type="protein sequence ID" value="KAH3682028.1"/>
    <property type="molecule type" value="Genomic_DNA"/>
</dbReference>
<evidence type="ECO:0000256" key="11">
    <source>
        <dbReference type="ARBA" id="ARBA00023002"/>
    </source>
</evidence>
<dbReference type="AlphaFoldDB" id="A0A9P8Q104"/>
<comment type="subunit">
    <text evidence="4">May function both as a monomer and a homodimer.</text>
</comment>
<evidence type="ECO:0000256" key="9">
    <source>
        <dbReference type="ARBA" id="ARBA00022827"/>
    </source>
</evidence>
<keyword evidence="14" id="KW-0325">Glycoprotein</keyword>
<keyword evidence="9 17" id="KW-0274">FAD</keyword>
<feature type="binding site" evidence="17">
    <location>
        <position position="181"/>
    </location>
    <ligand>
        <name>FAD</name>
        <dbReference type="ChEBI" id="CHEBI:57692"/>
    </ligand>
</feature>
<gene>
    <name evidence="19" type="ORF">WICPIJ_007020</name>
</gene>
<dbReference type="Proteomes" id="UP000774326">
    <property type="component" value="Unassembled WGS sequence"/>
</dbReference>
<dbReference type="GO" id="GO:0071949">
    <property type="term" value="F:FAD binding"/>
    <property type="evidence" value="ECO:0007669"/>
    <property type="project" value="InterPro"/>
</dbReference>
<keyword evidence="5" id="KW-0813">Transport</keyword>
<evidence type="ECO:0000313" key="19">
    <source>
        <dbReference type="EMBL" id="KAH3682028.1"/>
    </source>
</evidence>
<keyword evidence="12" id="KW-0472">Membrane</keyword>
<keyword evidence="15" id="KW-0676">Redox-active center</keyword>
<feature type="active site" description="Nucleophile" evidence="16">
    <location>
        <position position="307"/>
    </location>
</feature>
<evidence type="ECO:0000256" key="13">
    <source>
        <dbReference type="ARBA" id="ARBA00023157"/>
    </source>
</evidence>
<keyword evidence="8" id="KW-0256">Endoplasmic reticulum</keyword>
<comment type="cofactor">
    <cofactor evidence="1 17">
        <name>FAD</name>
        <dbReference type="ChEBI" id="CHEBI:57692"/>
    </cofactor>
</comment>
<feature type="active site" evidence="16">
    <location>
        <position position="310"/>
    </location>
</feature>
<evidence type="ECO:0000256" key="10">
    <source>
        <dbReference type="ARBA" id="ARBA00022982"/>
    </source>
</evidence>
<feature type="binding site" evidence="17">
    <location>
        <position position="184"/>
    </location>
    <ligand>
        <name>FAD</name>
        <dbReference type="ChEBI" id="CHEBI:57692"/>
    </ligand>
</feature>
<keyword evidence="20" id="KW-1185">Reference proteome</keyword>
<name>A0A9P8Q104_WICPI</name>
<dbReference type="PANTHER" id="PTHR12613">
    <property type="entry name" value="ERO1-RELATED"/>
    <property type="match status" value="1"/>
</dbReference>
<evidence type="ECO:0000256" key="2">
    <source>
        <dbReference type="ARBA" id="ARBA00004367"/>
    </source>
</evidence>
<evidence type="ECO:0000256" key="18">
    <source>
        <dbReference type="PIRSR" id="PIRSR017205-3"/>
    </source>
</evidence>
<evidence type="ECO:0000256" key="12">
    <source>
        <dbReference type="ARBA" id="ARBA00023136"/>
    </source>
</evidence>
<keyword evidence="6" id="KW-0285">Flavoprotein</keyword>
<dbReference type="GO" id="GO:0005789">
    <property type="term" value="C:endoplasmic reticulum membrane"/>
    <property type="evidence" value="ECO:0007669"/>
    <property type="project" value="UniProtKB-SubCell"/>
</dbReference>
<evidence type="ECO:0000256" key="6">
    <source>
        <dbReference type="ARBA" id="ARBA00022630"/>
    </source>
</evidence>
<dbReference type="OrthoDB" id="269384at2759"/>
<feature type="binding site" evidence="17">
    <location>
        <position position="213"/>
    </location>
    <ligand>
        <name>FAD</name>
        <dbReference type="ChEBI" id="CHEBI:57692"/>
    </ligand>
</feature>
<dbReference type="GO" id="GO:0034975">
    <property type="term" value="P:protein folding in endoplasmic reticulum"/>
    <property type="evidence" value="ECO:0007669"/>
    <property type="project" value="InterPro"/>
</dbReference>
<evidence type="ECO:0000313" key="20">
    <source>
        <dbReference type="Proteomes" id="UP000774326"/>
    </source>
</evidence>
<feature type="disulfide bond" description="Redox-active" evidence="18">
    <location>
        <begin position="307"/>
        <end position="310"/>
    </location>
</feature>
<evidence type="ECO:0000256" key="16">
    <source>
        <dbReference type="PIRSR" id="PIRSR017205-1"/>
    </source>
</evidence>
<keyword evidence="7" id="KW-0732">Signal</keyword>
<reference evidence="19" key="2">
    <citation type="submission" date="2021-01" db="EMBL/GenBank/DDBJ databases">
        <authorList>
            <person name="Schikora-Tamarit M.A."/>
        </authorList>
    </citation>
    <scope>NUCLEOTIDE SEQUENCE</scope>
    <source>
        <strain evidence="19">CBS2887</strain>
    </source>
</reference>
<comment type="subcellular location">
    <subcellularLocation>
        <location evidence="2">Endoplasmic reticulum membrane</location>
        <topology evidence="2">Peripheral membrane protein</topology>
        <orientation evidence="2">Lumenal side</orientation>
    </subcellularLocation>
</comment>
<evidence type="ECO:0000256" key="15">
    <source>
        <dbReference type="ARBA" id="ARBA00023284"/>
    </source>
</evidence>
<dbReference type="GO" id="GO:0015035">
    <property type="term" value="F:protein-disulfide reductase activity"/>
    <property type="evidence" value="ECO:0007669"/>
    <property type="project" value="InterPro"/>
</dbReference>
<feature type="binding site" evidence="17">
    <location>
        <position position="157"/>
    </location>
    <ligand>
        <name>FAD</name>
        <dbReference type="ChEBI" id="CHEBI:57692"/>
    </ligand>
</feature>
<proteinExistence type="inferred from homology"/>
<dbReference type="Pfam" id="PF04137">
    <property type="entry name" value="ERO1"/>
    <property type="match status" value="1"/>
</dbReference>
<feature type="binding site" evidence="17">
    <location>
        <position position="144"/>
    </location>
    <ligand>
        <name>FAD</name>
        <dbReference type="ChEBI" id="CHEBI:57692"/>
    </ligand>
</feature>
<dbReference type="PIRSF" id="PIRSF017205">
    <property type="entry name" value="ERO1"/>
    <property type="match status" value="1"/>
</dbReference>